<dbReference type="AlphaFoldDB" id="L8PEZ1"/>
<feature type="region of interest" description="Disordered" evidence="2">
    <location>
        <begin position="131"/>
        <end position="217"/>
    </location>
</feature>
<feature type="compositionally biased region" description="Low complexity" evidence="2">
    <location>
        <begin position="200"/>
        <end position="214"/>
    </location>
</feature>
<reference evidence="4 5" key="1">
    <citation type="journal article" date="2013" name="Genome Announc.">
        <title>Draft Genome Sequence of Streptomyces viridochromogenes Strain Tu57, Producer of Avilamycin.</title>
        <authorList>
            <person name="Gruning B.A."/>
            <person name="Erxleben A."/>
            <person name="Hahnlein A."/>
            <person name="Gunther S."/>
        </authorList>
    </citation>
    <scope>NUCLEOTIDE SEQUENCE [LARGE SCALE GENOMIC DNA]</scope>
    <source>
        <strain evidence="4 5">Tue57</strain>
    </source>
</reference>
<dbReference type="EMBL" id="AMLP01000124">
    <property type="protein sequence ID" value="ELS54975.1"/>
    <property type="molecule type" value="Genomic_DNA"/>
</dbReference>
<dbReference type="PATRIC" id="fig|1160705.3.peg.4113"/>
<feature type="region of interest" description="Disordered" evidence="2">
    <location>
        <begin position="1"/>
        <end position="21"/>
    </location>
</feature>
<evidence type="ECO:0000313" key="4">
    <source>
        <dbReference type="EMBL" id="ELS54975.1"/>
    </source>
</evidence>
<dbReference type="CDD" id="cd03801">
    <property type="entry name" value="GT4_PimA-like"/>
    <property type="match status" value="1"/>
</dbReference>
<gene>
    <name evidence="4" type="ORF">STVIR_4156</name>
</gene>
<sequence>MQHAMPRERVEARDPGHRHGQEQYAAVQVFATPCRTRRSGMEVEGLGIVFLEASAAGLPIIVGDSGGAPDTVRDGETGFLVGGHDVRALADRLTGLLHDTSLARGMGRKGRIRVGEEWGWEQGYGQPAALLGQPVDGLSRPQAHRRPGSQVRAGRTCHGPRTPSACRRRVSAGGAGVAMGPAGDRARSGERQRLLSEAGSCTSSTSEVSSSPKSGAWKGLVVGGGNAAVEERDCPSGAENSDVRWMRGLPFVAGP</sequence>
<dbReference type="PANTHER" id="PTHR45947">
    <property type="entry name" value="SULFOQUINOVOSYL TRANSFERASE SQD2"/>
    <property type="match status" value="1"/>
</dbReference>
<evidence type="ECO:0000313" key="5">
    <source>
        <dbReference type="Proteomes" id="UP000011205"/>
    </source>
</evidence>
<accession>L8PEZ1</accession>
<dbReference type="GO" id="GO:0016758">
    <property type="term" value="F:hexosyltransferase activity"/>
    <property type="evidence" value="ECO:0007669"/>
    <property type="project" value="TreeGrafter"/>
</dbReference>
<proteinExistence type="predicted"/>
<dbReference type="PANTHER" id="PTHR45947:SF3">
    <property type="entry name" value="SULFOQUINOVOSYL TRANSFERASE SQD2"/>
    <property type="match status" value="1"/>
</dbReference>
<dbReference type="InterPro" id="IPR050194">
    <property type="entry name" value="Glycosyltransferase_grp1"/>
</dbReference>
<organism evidence="4 5">
    <name type="scientific">Streptomyces viridochromogenes Tue57</name>
    <dbReference type="NCBI Taxonomy" id="1160705"/>
    <lineage>
        <taxon>Bacteria</taxon>
        <taxon>Bacillati</taxon>
        <taxon>Actinomycetota</taxon>
        <taxon>Actinomycetes</taxon>
        <taxon>Kitasatosporales</taxon>
        <taxon>Streptomycetaceae</taxon>
        <taxon>Streptomyces</taxon>
    </lineage>
</organism>
<keyword evidence="1 4" id="KW-0808">Transferase</keyword>
<dbReference type="InterPro" id="IPR001296">
    <property type="entry name" value="Glyco_trans_1"/>
</dbReference>
<comment type="caution">
    <text evidence="4">The sequence shown here is derived from an EMBL/GenBank/DDBJ whole genome shotgun (WGS) entry which is preliminary data.</text>
</comment>
<dbReference type="Proteomes" id="UP000011205">
    <property type="component" value="Unassembled WGS sequence"/>
</dbReference>
<dbReference type="Pfam" id="PF00534">
    <property type="entry name" value="Glycos_transf_1"/>
    <property type="match status" value="1"/>
</dbReference>
<name>L8PEZ1_STRVR</name>
<evidence type="ECO:0000259" key="3">
    <source>
        <dbReference type="Pfam" id="PF00534"/>
    </source>
</evidence>
<feature type="compositionally biased region" description="Basic and acidic residues" evidence="2">
    <location>
        <begin position="184"/>
        <end position="194"/>
    </location>
</feature>
<evidence type="ECO:0000256" key="2">
    <source>
        <dbReference type="SAM" id="MobiDB-lite"/>
    </source>
</evidence>
<protein>
    <submittedName>
        <fullName evidence="4">Putative Glycosyl transferase group 1</fullName>
    </submittedName>
</protein>
<dbReference type="SUPFAM" id="SSF53756">
    <property type="entry name" value="UDP-Glycosyltransferase/glycogen phosphorylase"/>
    <property type="match status" value="1"/>
</dbReference>
<evidence type="ECO:0000256" key="1">
    <source>
        <dbReference type="ARBA" id="ARBA00022679"/>
    </source>
</evidence>
<dbReference type="Gene3D" id="3.40.50.2000">
    <property type="entry name" value="Glycogen Phosphorylase B"/>
    <property type="match status" value="1"/>
</dbReference>
<feature type="domain" description="Glycosyl transferase family 1" evidence="3">
    <location>
        <begin position="24"/>
        <end position="111"/>
    </location>
</feature>